<evidence type="ECO:0000256" key="7">
    <source>
        <dbReference type="SAM" id="MobiDB-lite"/>
    </source>
</evidence>
<sequence>MSSPTRTDDGSVDNSGTGTAASARLDRAKMRKIATASVIGTTVEWYDLFLFGTASALVFNQVFFPELSPALGTILAFLTFAAAYLARTVGAVLFGHFGDRLGRKSMLLVSLLVMGGATLAIGLVPDFNTIGIAAPFILLTLRIIQGLALGGEWGGAVLMTVEHAPEERRGWYGSMVQVGVPVGTLLANLAFLIVTGLVSEEALISWGWRVPFIASVLLVAVGIYIRLNIEETPSFQQVREQGAKAKLPFAHLMRHYWKPVILGGVATLSTGSTFTLMVASGVNYGTQEKGLSSNFMLWVVLVACIIGLIFIPVFGRLSDKVGRRPIIAAGIAGEVILAFPFFWLMNTGSPAAVFLAYGLMMIAFCANYGPIATFLAELFGAKIRYSGLSVSYMLSGLLGSAITPAITVWLLDVTGKSDSMAWYIAGSAVLSLIALFLLTENRLQSIDRADTPEAGVDGDTVSEAGVNADTTAEVGVENR</sequence>
<feature type="transmembrane region" description="Helical" evidence="8">
    <location>
        <begin position="388"/>
        <end position="408"/>
    </location>
</feature>
<feature type="transmembrane region" description="Helical" evidence="8">
    <location>
        <begin position="260"/>
        <end position="283"/>
    </location>
</feature>
<comment type="subcellular location">
    <subcellularLocation>
        <location evidence="1">Cell membrane</location>
        <topology evidence="1">Multi-pass membrane protein</topology>
    </subcellularLocation>
</comment>
<dbReference type="PANTHER" id="PTHR43045">
    <property type="entry name" value="SHIKIMATE TRANSPORTER"/>
    <property type="match status" value="1"/>
</dbReference>
<feature type="domain" description="Major facilitator superfamily (MFS) profile" evidence="9">
    <location>
        <begin position="33"/>
        <end position="443"/>
    </location>
</feature>
<keyword evidence="4 8" id="KW-0812">Transmembrane</keyword>
<proteinExistence type="predicted"/>
<dbReference type="GO" id="GO:0005886">
    <property type="term" value="C:plasma membrane"/>
    <property type="evidence" value="ECO:0007669"/>
    <property type="project" value="UniProtKB-SubCell"/>
</dbReference>
<evidence type="ECO:0000256" key="4">
    <source>
        <dbReference type="ARBA" id="ARBA00022692"/>
    </source>
</evidence>
<feature type="transmembrane region" description="Helical" evidence="8">
    <location>
        <begin position="326"/>
        <end position="345"/>
    </location>
</feature>
<feature type="transmembrane region" description="Helical" evidence="8">
    <location>
        <begin position="351"/>
        <end position="376"/>
    </location>
</feature>
<protein>
    <submittedName>
        <fullName evidence="10">MFS transporter</fullName>
    </submittedName>
</protein>
<evidence type="ECO:0000313" key="13">
    <source>
        <dbReference type="Proteomes" id="UP000217720"/>
    </source>
</evidence>
<evidence type="ECO:0000256" key="8">
    <source>
        <dbReference type="SAM" id="Phobius"/>
    </source>
</evidence>
<feature type="transmembrane region" description="Helical" evidence="8">
    <location>
        <begin position="71"/>
        <end position="94"/>
    </location>
</feature>
<dbReference type="SUPFAM" id="SSF103473">
    <property type="entry name" value="MFS general substrate transporter"/>
    <property type="match status" value="1"/>
</dbReference>
<feature type="transmembrane region" description="Helical" evidence="8">
    <location>
        <begin position="206"/>
        <end position="227"/>
    </location>
</feature>
<dbReference type="CDD" id="cd17369">
    <property type="entry name" value="MFS_ShiA_like"/>
    <property type="match status" value="1"/>
</dbReference>
<feature type="transmembrane region" description="Helical" evidence="8">
    <location>
        <begin position="106"/>
        <end position="124"/>
    </location>
</feature>
<evidence type="ECO:0000256" key="6">
    <source>
        <dbReference type="ARBA" id="ARBA00023136"/>
    </source>
</evidence>
<keyword evidence="6 8" id="KW-0472">Membrane</keyword>
<comment type="caution">
    <text evidence="10">The sequence shown here is derived from an EMBL/GenBank/DDBJ whole genome shotgun (WGS) entry which is preliminary data.</text>
</comment>
<dbReference type="Pfam" id="PF07690">
    <property type="entry name" value="MFS_1"/>
    <property type="match status" value="1"/>
</dbReference>
<dbReference type="Proteomes" id="UP000217720">
    <property type="component" value="Unassembled WGS sequence"/>
</dbReference>
<feature type="transmembrane region" description="Helical" evidence="8">
    <location>
        <begin position="33"/>
        <end position="59"/>
    </location>
</feature>
<dbReference type="GO" id="GO:0022857">
    <property type="term" value="F:transmembrane transporter activity"/>
    <property type="evidence" value="ECO:0007669"/>
    <property type="project" value="InterPro"/>
</dbReference>
<dbReference type="EMBL" id="NRGP01000051">
    <property type="protein sequence ID" value="PCC44867.1"/>
    <property type="molecule type" value="Genomic_DNA"/>
</dbReference>
<dbReference type="PROSITE" id="PS50850">
    <property type="entry name" value="MFS"/>
    <property type="match status" value="1"/>
</dbReference>
<gene>
    <name evidence="11" type="ORF">CIK62_00725</name>
    <name evidence="10" type="ORF">CIK64_18755</name>
</gene>
<feature type="region of interest" description="Disordered" evidence="7">
    <location>
        <begin position="450"/>
        <end position="479"/>
    </location>
</feature>
<dbReference type="Gene3D" id="1.20.1250.20">
    <property type="entry name" value="MFS general substrate transporter like domains"/>
    <property type="match status" value="2"/>
</dbReference>
<organism evidence="10 12">
    <name type="scientific">Brevibacterium aurantiacum</name>
    <dbReference type="NCBI Taxonomy" id="273384"/>
    <lineage>
        <taxon>Bacteria</taxon>
        <taxon>Bacillati</taxon>
        <taxon>Actinomycetota</taxon>
        <taxon>Actinomycetes</taxon>
        <taxon>Micrococcales</taxon>
        <taxon>Brevibacteriaceae</taxon>
        <taxon>Brevibacterium</taxon>
    </lineage>
</organism>
<evidence type="ECO:0000256" key="1">
    <source>
        <dbReference type="ARBA" id="ARBA00004651"/>
    </source>
</evidence>
<feature type="transmembrane region" description="Helical" evidence="8">
    <location>
        <begin position="420"/>
        <end position="438"/>
    </location>
</feature>
<dbReference type="InterPro" id="IPR011701">
    <property type="entry name" value="MFS"/>
</dbReference>
<reference evidence="12 13" key="1">
    <citation type="journal article" date="2017" name="Elife">
        <title>Extensive horizontal gene transfer in cheese-associated bacteria.</title>
        <authorList>
            <person name="Bonham K.S."/>
            <person name="Wolfe B.E."/>
            <person name="Dutton R.J."/>
        </authorList>
    </citation>
    <scope>NUCLEOTIDE SEQUENCE [LARGE SCALE GENOMIC DNA]</scope>
    <source>
        <strain evidence="11 13">900_6</strain>
        <strain evidence="10 12">947_7</strain>
    </source>
</reference>
<keyword evidence="5 8" id="KW-1133">Transmembrane helix</keyword>
<keyword evidence="2" id="KW-0813">Transport</keyword>
<dbReference type="AlphaFoldDB" id="A0A2A3Z024"/>
<keyword evidence="3" id="KW-1003">Cell membrane</keyword>
<evidence type="ECO:0000313" key="12">
    <source>
        <dbReference type="Proteomes" id="UP000217564"/>
    </source>
</evidence>
<dbReference type="EMBL" id="NRGO01000001">
    <property type="protein sequence ID" value="PCC51988.1"/>
    <property type="molecule type" value="Genomic_DNA"/>
</dbReference>
<name>A0A2A3Z024_BREAU</name>
<evidence type="ECO:0000313" key="10">
    <source>
        <dbReference type="EMBL" id="PCC44867.1"/>
    </source>
</evidence>
<dbReference type="PANTHER" id="PTHR43045:SF1">
    <property type="entry name" value="SHIKIMATE TRANSPORTER"/>
    <property type="match status" value="1"/>
</dbReference>
<feature type="transmembrane region" description="Helical" evidence="8">
    <location>
        <begin position="130"/>
        <end position="150"/>
    </location>
</feature>
<dbReference type="InterPro" id="IPR020846">
    <property type="entry name" value="MFS_dom"/>
</dbReference>
<evidence type="ECO:0000259" key="9">
    <source>
        <dbReference type="PROSITE" id="PS50850"/>
    </source>
</evidence>
<feature type="transmembrane region" description="Helical" evidence="8">
    <location>
        <begin position="295"/>
        <end position="314"/>
    </location>
</feature>
<evidence type="ECO:0000256" key="5">
    <source>
        <dbReference type="ARBA" id="ARBA00022989"/>
    </source>
</evidence>
<accession>A0A2A3Z024</accession>
<evidence type="ECO:0000256" key="3">
    <source>
        <dbReference type="ARBA" id="ARBA00022475"/>
    </source>
</evidence>
<dbReference type="RefSeq" id="WP_096159468.1">
    <property type="nucleotide sequence ID" value="NZ_JABUYC010000007.1"/>
</dbReference>
<feature type="transmembrane region" description="Helical" evidence="8">
    <location>
        <begin position="171"/>
        <end position="194"/>
    </location>
</feature>
<dbReference type="InterPro" id="IPR036259">
    <property type="entry name" value="MFS_trans_sf"/>
</dbReference>
<evidence type="ECO:0000313" key="11">
    <source>
        <dbReference type="EMBL" id="PCC51988.1"/>
    </source>
</evidence>
<evidence type="ECO:0000256" key="2">
    <source>
        <dbReference type="ARBA" id="ARBA00022448"/>
    </source>
</evidence>
<dbReference type="Proteomes" id="UP000217564">
    <property type="component" value="Unassembled WGS sequence"/>
</dbReference>